<proteinExistence type="predicted"/>
<name>A0A8E0S6M3_9TREM</name>
<dbReference type="OrthoDB" id="167718at2759"/>
<organism evidence="4 5">
    <name type="scientific">Fasciolopsis buskii</name>
    <dbReference type="NCBI Taxonomy" id="27845"/>
    <lineage>
        <taxon>Eukaryota</taxon>
        <taxon>Metazoa</taxon>
        <taxon>Spiralia</taxon>
        <taxon>Lophotrochozoa</taxon>
        <taxon>Platyhelminthes</taxon>
        <taxon>Trematoda</taxon>
        <taxon>Digenea</taxon>
        <taxon>Plagiorchiida</taxon>
        <taxon>Echinostomata</taxon>
        <taxon>Echinostomatoidea</taxon>
        <taxon>Fasciolidae</taxon>
        <taxon>Fasciolopsis</taxon>
    </lineage>
</organism>
<dbReference type="AlphaFoldDB" id="A0A8E0S6M3"/>
<dbReference type="EMBL" id="LUCM01000344">
    <property type="protein sequence ID" value="KAA0200710.1"/>
    <property type="molecule type" value="Genomic_DNA"/>
</dbReference>
<protein>
    <submittedName>
        <fullName evidence="4">Nucleolin</fullName>
    </submittedName>
</protein>
<dbReference type="GO" id="GO:0003723">
    <property type="term" value="F:RNA binding"/>
    <property type="evidence" value="ECO:0007669"/>
    <property type="project" value="UniProtKB-UniRule"/>
</dbReference>
<sequence>MEFKSEMAAREALASINGKLIADRPVKAELCSERSVRTIEADSDELGKRQFHWISPDRRLLPEFCLTSLYVTCIPRVTKQDDMRQLFEKASAFEFNMDKKSNVIGGCRVIFSNEEDALEAFKSKHGFSLHDSPLVVNFAFRKHGGSKKRKEVSSPTESVCSLVKAKAVPLRGLKPKKPESKMMSRTKAVLKTEMNTKSKHSKNDRKRITGNTAPGFVNLPNEKMFTKKTKHNVEKIKQLLS</sequence>
<evidence type="ECO:0000256" key="2">
    <source>
        <dbReference type="SAM" id="MobiDB-lite"/>
    </source>
</evidence>
<accession>A0A8E0S6M3</accession>
<dbReference type="InterPro" id="IPR035979">
    <property type="entry name" value="RBD_domain_sf"/>
</dbReference>
<dbReference type="CDD" id="cd00590">
    <property type="entry name" value="RRM_SF"/>
    <property type="match status" value="1"/>
</dbReference>
<keyword evidence="5" id="KW-1185">Reference proteome</keyword>
<dbReference type="Gene3D" id="3.30.70.330">
    <property type="match status" value="1"/>
</dbReference>
<evidence type="ECO:0000313" key="4">
    <source>
        <dbReference type="EMBL" id="KAA0200710.1"/>
    </source>
</evidence>
<evidence type="ECO:0000256" key="1">
    <source>
        <dbReference type="PROSITE-ProRule" id="PRU00176"/>
    </source>
</evidence>
<dbReference type="InterPro" id="IPR000504">
    <property type="entry name" value="RRM_dom"/>
</dbReference>
<dbReference type="SUPFAM" id="SSF54928">
    <property type="entry name" value="RNA-binding domain, RBD"/>
    <property type="match status" value="1"/>
</dbReference>
<feature type="domain" description="RRM" evidence="3">
    <location>
        <begin position="67"/>
        <end position="141"/>
    </location>
</feature>
<dbReference type="PROSITE" id="PS50102">
    <property type="entry name" value="RRM"/>
    <property type="match status" value="1"/>
</dbReference>
<keyword evidence="1" id="KW-0694">RNA-binding</keyword>
<dbReference type="SMART" id="SM00360">
    <property type="entry name" value="RRM"/>
    <property type="match status" value="1"/>
</dbReference>
<evidence type="ECO:0000259" key="3">
    <source>
        <dbReference type="PROSITE" id="PS50102"/>
    </source>
</evidence>
<comment type="caution">
    <text evidence="4">The sequence shown here is derived from an EMBL/GenBank/DDBJ whole genome shotgun (WGS) entry which is preliminary data.</text>
</comment>
<dbReference type="InterPro" id="IPR012677">
    <property type="entry name" value="Nucleotide-bd_a/b_plait_sf"/>
</dbReference>
<dbReference type="Proteomes" id="UP000728185">
    <property type="component" value="Unassembled WGS sequence"/>
</dbReference>
<gene>
    <name evidence="4" type="ORF">FBUS_01522</name>
</gene>
<evidence type="ECO:0000313" key="5">
    <source>
        <dbReference type="Proteomes" id="UP000728185"/>
    </source>
</evidence>
<reference evidence="4" key="1">
    <citation type="submission" date="2019-05" db="EMBL/GenBank/DDBJ databases">
        <title>Annotation for the trematode Fasciolopsis buski.</title>
        <authorList>
            <person name="Choi Y.-J."/>
        </authorList>
    </citation>
    <scope>NUCLEOTIDE SEQUENCE</scope>
    <source>
        <strain evidence="4">HT</strain>
        <tissue evidence="4">Whole worm</tissue>
    </source>
</reference>
<feature type="region of interest" description="Disordered" evidence="2">
    <location>
        <begin position="193"/>
        <end position="219"/>
    </location>
</feature>